<dbReference type="Gene3D" id="1.10.443.10">
    <property type="entry name" value="Intergrase catalytic core"/>
    <property type="match status" value="1"/>
</dbReference>
<dbReference type="InterPro" id="IPR011010">
    <property type="entry name" value="DNA_brk_join_enz"/>
</dbReference>
<evidence type="ECO:0008006" key="4">
    <source>
        <dbReference type="Google" id="ProtNLM"/>
    </source>
</evidence>
<evidence type="ECO:0000313" key="3">
    <source>
        <dbReference type="Proteomes" id="UP000429607"/>
    </source>
</evidence>
<dbReference type="GO" id="GO:0006310">
    <property type="term" value="P:DNA recombination"/>
    <property type="evidence" value="ECO:0007669"/>
    <property type="project" value="UniProtKB-KW"/>
</dbReference>
<dbReference type="AlphaFoldDB" id="A0A6A3PA23"/>
<dbReference type="InterPro" id="IPR013762">
    <property type="entry name" value="Integrase-like_cat_sf"/>
</dbReference>
<evidence type="ECO:0000256" key="1">
    <source>
        <dbReference type="ARBA" id="ARBA00023172"/>
    </source>
</evidence>
<dbReference type="EMBL" id="QXFV01000005">
    <property type="protein sequence ID" value="KAE9052727.1"/>
    <property type="molecule type" value="Genomic_DNA"/>
</dbReference>
<comment type="caution">
    <text evidence="2">The sequence shown here is derived from an EMBL/GenBank/DDBJ whole genome shotgun (WGS) entry which is preliminary data.</text>
</comment>
<sequence>MLDDLSWWWHLLHSPALNGIPLECLKSLPDLDVTVITGASDTGVCVIVSASKLALTNQFSALEQELIQAFKMGVANNFDINSRELLACALAIQTREPSWQHRPAAVCQQPSQQPYSSTDVSYSNACPRRVWQGRSNKPRARREKTQRFGIHSLRAGGATNMYRAGVDSITIQFHGRWRSDAFKLYTRLCTEYVAGIARKITCGAKASTTLQ</sequence>
<keyword evidence="1" id="KW-0233">DNA recombination</keyword>
<dbReference type="GO" id="GO:0003677">
    <property type="term" value="F:DNA binding"/>
    <property type="evidence" value="ECO:0007669"/>
    <property type="project" value="InterPro"/>
</dbReference>
<dbReference type="GO" id="GO:0015074">
    <property type="term" value="P:DNA integration"/>
    <property type="evidence" value="ECO:0007669"/>
    <property type="project" value="InterPro"/>
</dbReference>
<evidence type="ECO:0000313" key="2">
    <source>
        <dbReference type="EMBL" id="KAE9052727.1"/>
    </source>
</evidence>
<reference evidence="2 3" key="1">
    <citation type="submission" date="2018-09" db="EMBL/GenBank/DDBJ databases">
        <title>Genomic investigation of the strawberry pathogen Phytophthora fragariae indicates pathogenicity is determined by transcriptional variation in three key races.</title>
        <authorList>
            <person name="Adams T.M."/>
            <person name="Armitage A.D."/>
            <person name="Sobczyk M.K."/>
            <person name="Bates H.J."/>
            <person name="Dunwell J.M."/>
            <person name="Nellist C.F."/>
            <person name="Harrison R.J."/>
        </authorList>
    </citation>
    <scope>NUCLEOTIDE SEQUENCE [LARGE SCALE GENOMIC DNA]</scope>
    <source>
        <strain evidence="2 3">SCRP249</strain>
    </source>
</reference>
<organism evidence="2 3">
    <name type="scientific">Phytophthora rubi</name>
    <dbReference type="NCBI Taxonomy" id="129364"/>
    <lineage>
        <taxon>Eukaryota</taxon>
        <taxon>Sar</taxon>
        <taxon>Stramenopiles</taxon>
        <taxon>Oomycota</taxon>
        <taxon>Peronosporomycetes</taxon>
        <taxon>Peronosporales</taxon>
        <taxon>Peronosporaceae</taxon>
        <taxon>Phytophthora</taxon>
    </lineage>
</organism>
<dbReference type="SUPFAM" id="SSF56349">
    <property type="entry name" value="DNA breaking-rejoining enzymes"/>
    <property type="match status" value="1"/>
</dbReference>
<name>A0A6A3PA23_9STRA</name>
<dbReference type="Proteomes" id="UP000429607">
    <property type="component" value="Unassembled WGS sequence"/>
</dbReference>
<proteinExistence type="predicted"/>
<accession>A0A6A3PA23</accession>
<gene>
    <name evidence="2" type="ORF">PR001_g204</name>
</gene>
<protein>
    <recommendedName>
        <fullName evidence="4">Tyr recombinase domain-containing protein</fullName>
    </recommendedName>
</protein>